<feature type="transmembrane region" description="Helical" evidence="2">
    <location>
        <begin position="199"/>
        <end position="220"/>
    </location>
</feature>
<dbReference type="RefSeq" id="WP_104480172.1">
    <property type="nucleotide sequence ID" value="NZ_CP154825.1"/>
</dbReference>
<keyword evidence="2" id="KW-0812">Transmembrane</keyword>
<reference evidence="4 5" key="1">
    <citation type="submission" date="2018-02" db="EMBL/GenBank/DDBJ databases">
        <title>Genomic Encyclopedia of Archaeal and Bacterial Type Strains, Phase II (KMG-II): from individual species to whole genera.</title>
        <authorList>
            <person name="Goeker M."/>
        </authorList>
    </citation>
    <scope>NUCLEOTIDE SEQUENCE [LARGE SCALE GENOMIC DNA]</scope>
    <source>
        <strain evidence="4 5">YU 961-1</strain>
    </source>
</reference>
<dbReference type="Pfam" id="PF01757">
    <property type="entry name" value="Acyl_transf_3"/>
    <property type="match status" value="1"/>
</dbReference>
<feature type="transmembrane region" description="Helical" evidence="2">
    <location>
        <begin position="253"/>
        <end position="274"/>
    </location>
</feature>
<dbReference type="PANTHER" id="PTHR23028:SF131">
    <property type="entry name" value="BLR2367 PROTEIN"/>
    <property type="match status" value="1"/>
</dbReference>
<feature type="transmembrane region" description="Helical" evidence="2">
    <location>
        <begin position="54"/>
        <end position="74"/>
    </location>
</feature>
<feature type="transmembrane region" description="Helical" evidence="2">
    <location>
        <begin position="140"/>
        <end position="159"/>
    </location>
</feature>
<comment type="caution">
    <text evidence="4">The sequence shown here is derived from an EMBL/GenBank/DDBJ whole genome shotgun (WGS) entry which is preliminary data.</text>
</comment>
<evidence type="ECO:0000313" key="5">
    <source>
        <dbReference type="Proteomes" id="UP000239203"/>
    </source>
</evidence>
<feature type="transmembrane region" description="Helical" evidence="2">
    <location>
        <begin position="171"/>
        <end position="187"/>
    </location>
</feature>
<dbReference type="OrthoDB" id="3660600at2"/>
<dbReference type="AlphaFoldDB" id="A0A2S6GNJ4"/>
<protein>
    <submittedName>
        <fullName evidence="4">Peptidoglycan/LPS O-acetylase OafA/YrhL</fullName>
    </submittedName>
</protein>
<evidence type="ECO:0000256" key="1">
    <source>
        <dbReference type="SAM" id="MobiDB-lite"/>
    </source>
</evidence>
<evidence type="ECO:0000259" key="3">
    <source>
        <dbReference type="Pfam" id="PF01757"/>
    </source>
</evidence>
<name>A0A2S6GNJ4_9PSEU</name>
<accession>A0A2S6GNJ4</accession>
<dbReference type="GO" id="GO:0000271">
    <property type="term" value="P:polysaccharide biosynthetic process"/>
    <property type="evidence" value="ECO:0007669"/>
    <property type="project" value="TreeGrafter"/>
</dbReference>
<dbReference type="Proteomes" id="UP000239203">
    <property type="component" value="Unassembled WGS sequence"/>
</dbReference>
<evidence type="ECO:0000313" key="4">
    <source>
        <dbReference type="EMBL" id="PPK66805.1"/>
    </source>
</evidence>
<organism evidence="4 5">
    <name type="scientific">Actinokineospora auranticolor</name>
    <dbReference type="NCBI Taxonomy" id="155976"/>
    <lineage>
        <taxon>Bacteria</taxon>
        <taxon>Bacillati</taxon>
        <taxon>Actinomycetota</taxon>
        <taxon>Actinomycetes</taxon>
        <taxon>Pseudonocardiales</taxon>
        <taxon>Pseudonocardiaceae</taxon>
        <taxon>Actinokineospora</taxon>
    </lineage>
</organism>
<keyword evidence="2" id="KW-0472">Membrane</keyword>
<feature type="transmembrane region" description="Helical" evidence="2">
    <location>
        <begin position="86"/>
        <end position="108"/>
    </location>
</feature>
<proteinExistence type="predicted"/>
<feature type="transmembrane region" description="Helical" evidence="2">
    <location>
        <begin position="286"/>
        <end position="310"/>
    </location>
</feature>
<dbReference type="GO" id="GO:0016020">
    <property type="term" value="C:membrane"/>
    <property type="evidence" value="ECO:0007669"/>
    <property type="project" value="TreeGrafter"/>
</dbReference>
<dbReference type="GO" id="GO:0016747">
    <property type="term" value="F:acyltransferase activity, transferring groups other than amino-acyl groups"/>
    <property type="evidence" value="ECO:0007669"/>
    <property type="project" value="InterPro"/>
</dbReference>
<feature type="transmembrane region" description="Helical" evidence="2">
    <location>
        <begin position="16"/>
        <end position="34"/>
    </location>
</feature>
<feature type="transmembrane region" description="Helical" evidence="2">
    <location>
        <begin position="316"/>
        <end position="335"/>
    </location>
</feature>
<gene>
    <name evidence="4" type="ORF">CLV40_109190</name>
</gene>
<evidence type="ECO:0000256" key="2">
    <source>
        <dbReference type="SAM" id="Phobius"/>
    </source>
</evidence>
<dbReference type="PANTHER" id="PTHR23028">
    <property type="entry name" value="ACETYLTRANSFERASE"/>
    <property type="match status" value="1"/>
</dbReference>
<dbReference type="InterPro" id="IPR050879">
    <property type="entry name" value="Acyltransferase_3"/>
</dbReference>
<feature type="domain" description="Acyltransferase 3" evidence="3">
    <location>
        <begin position="17"/>
        <end position="335"/>
    </location>
</feature>
<feature type="region of interest" description="Disordered" evidence="1">
    <location>
        <begin position="374"/>
        <end position="411"/>
    </location>
</feature>
<keyword evidence="5" id="KW-1185">Reference proteome</keyword>
<dbReference type="InterPro" id="IPR002656">
    <property type="entry name" value="Acyl_transf_3_dom"/>
</dbReference>
<sequence>MQTSETAQQKRSPRKISWDVLRVVAVYSVVVQHITHQSPINHPELGPYPFVLPLQFGASTLLVVSAYFVCVTVRRGGTGRWLFNRLARLLPAYLVAVVVTYGVTRAVADSFGWPLPTPTDLVGNLLMIQAWSPQFHWIDASYWTLPIQVFAFTAAAILWPRGWSRGIRLPVLLWTLVVAPIVIRFAWRGDDAAQWIRSAFDGLALHRVALFGVGAAIWLWSRKRMSTVHMAVYVLAALAAQDAHAFFNDTPSTIAFGVVLLGVIAAAGGPDWDIPVLRGANPAIRWLAGISFGVYLTHQVLGFVLSRLLLDAGVDAWGRLVACVALAILLGWAMTRLVEQPAHRWLLANGPVIWRRARRALAATGRALRDLPQVPAQAQAESSGGVPVKPEPSDRRVNQPSTAAAGPETSAELDWVAMASSQVR</sequence>
<dbReference type="EMBL" id="PTIX01000009">
    <property type="protein sequence ID" value="PPK66805.1"/>
    <property type="molecule type" value="Genomic_DNA"/>
</dbReference>
<keyword evidence="2" id="KW-1133">Transmembrane helix</keyword>